<organism evidence="1 2">
    <name type="scientific">Liparis tanakae</name>
    <name type="common">Tanaka's snailfish</name>
    <dbReference type="NCBI Taxonomy" id="230148"/>
    <lineage>
        <taxon>Eukaryota</taxon>
        <taxon>Metazoa</taxon>
        <taxon>Chordata</taxon>
        <taxon>Craniata</taxon>
        <taxon>Vertebrata</taxon>
        <taxon>Euteleostomi</taxon>
        <taxon>Actinopterygii</taxon>
        <taxon>Neopterygii</taxon>
        <taxon>Teleostei</taxon>
        <taxon>Neoteleostei</taxon>
        <taxon>Acanthomorphata</taxon>
        <taxon>Eupercaria</taxon>
        <taxon>Perciformes</taxon>
        <taxon>Cottioidei</taxon>
        <taxon>Cottales</taxon>
        <taxon>Liparidae</taxon>
        <taxon>Liparis</taxon>
    </lineage>
</organism>
<protein>
    <submittedName>
        <fullName evidence="1">Uncharacterized protein</fullName>
    </submittedName>
</protein>
<reference evidence="1 2" key="1">
    <citation type="submission" date="2019-03" db="EMBL/GenBank/DDBJ databases">
        <title>First draft genome of Liparis tanakae, snailfish: a comprehensive survey of snailfish specific genes.</title>
        <authorList>
            <person name="Kim W."/>
            <person name="Song I."/>
            <person name="Jeong J.-H."/>
            <person name="Kim D."/>
            <person name="Kim S."/>
            <person name="Ryu S."/>
            <person name="Song J.Y."/>
            <person name="Lee S.K."/>
        </authorList>
    </citation>
    <scope>NUCLEOTIDE SEQUENCE [LARGE SCALE GENOMIC DNA]</scope>
    <source>
        <tissue evidence="1">Muscle</tissue>
    </source>
</reference>
<dbReference type="Proteomes" id="UP000314294">
    <property type="component" value="Unassembled WGS sequence"/>
</dbReference>
<keyword evidence="2" id="KW-1185">Reference proteome</keyword>
<accession>A0A4Z2G365</accession>
<evidence type="ECO:0000313" key="1">
    <source>
        <dbReference type="EMBL" id="TNN47293.1"/>
    </source>
</evidence>
<comment type="caution">
    <text evidence="1">The sequence shown here is derived from an EMBL/GenBank/DDBJ whole genome shotgun (WGS) entry which is preliminary data.</text>
</comment>
<evidence type="ECO:0000313" key="2">
    <source>
        <dbReference type="Proteomes" id="UP000314294"/>
    </source>
</evidence>
<proteinExistence type="predicted"/>
<name>A0A4Z2G365_9TELE</name>
<dbReference type="AlphaFoldDB" id="A0A4Z2G365"/>
<dbReference type="EMBL" id="SRLO01000749">
    <property type="protein sequence ID" value="TNN47293.1"/>
    <property type="molecule type" value="Genomic_DNA"/>
</dbReference>
<gene>
    <name evidence="1" type="ORF">EYF80_042521</name>
</gene>
<sequence length="81" mass="8882">MDVNCNLIGWQRRAGNWTRDPEVAPRVSPRYRDKYDLAASPSLSSSPLIPLLLPSHPSPPPLSSLCSLTQVKVALGQKAFL</sequence>